<keyword evidence="2" id="KW-0472">Membrane</keyword>
<protein>
    <submittedName>
        <fullName evidence="3">Uncharacterized protein</fullName>
    </submittedName>
</protein>
<feature type="region of interest" description="Disordered" evidence="1">
    <location>
        <begin position="81"/>
        <end position="105"/>
    </location>
</feature>
<dbReference type="AlphaFoldDB" id="A0AAE9DCT9"/>
<name>A0AAE9DCT9_CAEBR</name>
<keyword evidence="2" id="KW-1133">Transmembrane helix</keyword>
<sequence length="234" mass="25701">MSSPILTPAEKTVIDVFYKECLKDFSGKACEQSLRDFARKNHPEAEDDYYNKAREYFCAKHTGFSSFLFCLQQVTPTPANQQIVPPVPQAPPPPQGPPPLTPEQQQQQAIIAQQQAIMAQLTYTTPSGFIAENPGIIIGGAVLLLSALCFMAACAMSFLTAKSQKPAVPVKRGNQIRKPARHVHKKRKRASSSMDKMEKGQKKKEDGGRKEEKPSNSSYSKSKGKSAKSVDSTS</sequence>
<evidence type="ECO:0000313" key="3">
    <source>
        <dbReference type="EMBL" id="ULU01023.1"/>
    </source>
</evidence>
<accession>A0AAE9DCT9</accession>
<evidence type="ECO:0000256" key="2">
    <source>
        <dbReference type="SAM" id="Phobius"/>
    </source>
</evidence>
<keyword evidence="2" id="KW-0812">Transmembrane</keyword>
<dbReference type="Proteomes" id="UP000827892">
    <property type="component" value="Chromosome III"/>
</dbReference>
<gene>
    <name evidence="3" type="ORF">L3Y34_001428</name>
</gene>
<feature type="compositionally biased region" description="Low complexity" evidence="1">
    <location>
        <begin position="215"/>
        <end position="234"/>
    </location>
</feature>
<feature type="compositionally biased region" description="Basic residues" evidence="1">
    <location>
        <begin position="174"/>
        <end position="190"/>
    </location>
</feature>
<feature type="compositionally biased region" description="Pro residues" evidence="1">
    <location>
        <begin position="85"/>
        <end position="101"/>
    </location>
</feature>
<feature type="compositionally biased region" description="Basic and acidic residues" evidence="1">
    <location>
        <begin position="195"/>
        <end position="214"/>
    </location>
</feature>
<evidence type="ECO:0000256" key="1">
    <source>
        <dbReference type="SAM" id="MobiDB-lite"/>
    </source>
</evidence>
<organism evidence="3 4">
    <name type="scientific">Caenorhabditis briggsae</name>
    <dbReference type="NCBI Taxonomy" id="6238"/>
    <lineage>
        <taxon>Eukaryota</taxon>
        <taxon>Metazoa</taxon>
        <taxon>Ecdysozoa</taxon>
        <taxon>Nematoda</taxon>
        <taxon>Chromadorea</taxon>
        <taxon>Rhabditida</taxon>
        <taxon>Rhabditina</taxon>
        <taxon>Rhabditomorpha</taxon>
        <taxon>Rhabditoidea</taxon>
        <taxon>Rhabditidae</taxon>
        <taxon>Peloderinae</taxon>
        <taxon>Caenorhabditis</taxon>
    </lineage>
</organism>
<dbReference type="EMBL" id="CP090893">
    <property type="protein sequence ID" value="ULU01023.1"/>
    <property type="molecule type" value="Genomic_DNA"/>
</dbReference>
<reference evidence="3 4" key="1">
    <citation type="submission" date="2022-05" db="EMBL/GenBank/DDBJ databases">
        <title>Chromosome-level reference genomes for two strains of Caenorhabditis briggsae: an improved platform for comparative genomics.</title>
        <authorList>
            <person name="Stevens L."/>
            <person name="Andersen E.C."/>
        </authorList>
    </citation>
    <scope>NUCLEOTIDE SEQUENCE [LARGE SCALE GENOMIC DNA]</scope>
    <source>
        <strain evidence="3">QX1410_ONT</strain>
        <tissue evidence="3">Whole-organism</tissue>
    </source>
</reference>
<feature type="transmembrane region" description="Helical" evidence="2">
    <location>
        <begin position="136"/>
        <end position="161"/>
    </location>
</feature>
<evidence type="ECO:0000313" key="4">
    <source>
        <dbReference type="Proteomes" id="UP000827892"/>
    </source>
</evidence>
<proteinExistence type="predicted"/>
<feature type="region of interest" description="Disordered" evidence="1">
    <location>
        <begin position="164"/>
        <end position="234"/>
    </location>
</feature>